<feature type="non-terminal residue" evidence="1">
    <location>
        <position position="1"/>
    </location>
</feature>
<organism evidence="1 2">
    <name type="scientific">Racocetra persica</name>
    <dbReference type="NCBI Taxonomy" id="160502"/>
    <lineage>
        <taxon>Eukaryota</taxon>
        <taxon>Fungi</taxon>
        <taxon>Fungi incertae sedis</taxon>
        <taxon>Mucoromycota</taxon>
        <taxon>Glomeromycotina</taxon>
        <taxon>Glomeromycetes</taxon>
        <taxon>Diversisporales</taxon>
        <taxon>Gigasporaceae</taxon>
        <taxon>Racocetra</taxon>
    </lineage>
</organism>
<comment type="caution">
    <text evidence="1">The sequence shown here is derived from an EMBL/GenBank/DDBJ whole genome shotgun (WGS) entry which is preliminary data.</text>
</comment>
<feature type="non-terminal residue" evidence="1">
    <location>
        <position position="51"/>
    </location>
</feature>
<gene>
    <name evidence="1" type="ORF">RPERSI_LOCUS24573</name>
</gene>
<name>A0ACA9RZJ6_9GLOM</name>
<protein>
    <submittedName>
        <fullName evidence="1">19117_t:CDS:1</fullName>
    </submittedName>
</protein>
<evidence type="ECO:0000313" key="1">
    <source>
        <dbReference type="EMBL" id="CAG8816958.1"/>
    </source>
</evidence>
<accession>A0ACA9RZJ6</accession>
<sequence length="51" mass="6105">QLRANHEEISSLQNQLSIKQDKELKELNNQVNQMEIEIESKDKRIEKLKQD</sequence>
<keyword evidence="2" id="KW-1185">Reference proteome</keyword>
<reference evidence="1" key="1">
    <citation type="submission" date="2021-06" db="EMBL/GenBank/DDBJ databases">
        <authorList>
            <person name="Kallberg Y."/>
            <person name="Tangrot J."/>
            <person name="Rosling A."/>
        </authorList>
    </citation>
    <scope>NUCLEOTIDE SEQUENCE</scope>
    <source>
        <strain evidence="1">MA461A</strain>
    </source>
</reference>
<evidence type="ECO:0000313" key="2">
    <source>
        <dbReference type="Proteomes" id="UP000789920"/>
    </source>
</evidence>
<proteinExistence type="predicted"/>
<dbReference type="Proteomes" id="UP000789920">
    <property type="component" value="Unassembled WGS sequence"/>
</dbReference>
<dbReference type="EMBL" id="CAJVQC010079228">
    <property type="protein sequence ID" value="CAG8816958.1"/>
    <property type="molecule type" value="Genomic_DNA"/>
</dbReference>